<name>A0ABD2IIZ6_HETSC</name>
<protein>
    <submittedName>
        <fullName evidence="1">Uncharacterized protein</fullName>
    </submittedName>
</protein>
<accession>A0ABD2IIZ6</accession>
<dbReference type="InterPro" id="IPR038050">
    <property type="entry name" value="Neuro_actylchol_rec"/>
</dbReference>
<dbReference type="Proteomes" id="UP001620645">
    <property type="component" value="Unassembled WGS sequence"/>
</dbReference>
<comment type="caution">
    <text evidence="1">The sequence shown here is derived from an EMBL/GenBank/DDBJ whole genome shotgun (WGS) entry which is preliminary data.</text>
</comment>
<dbReference type="EMBL" id="JBICCN010000327">
    <property type="protein sequence ID" value="KAL3077220.1"/>
    <property type="molecule type" value="Genomic_DNA"/>
</dbReference>
<gene>
    <name evidence="1" type="ORF">niasHS_013209</name>
</gene>
<sequence>MTFIFASLVELAAIGFKMRNEGRTTLRMKNLSKRGGRRKTDAFVSCEKLDYFSESPFPVILGLNMRGICDHTDQSDSAIYTLFNVVYWTYYMFIAKSTT</sequence>
<evidence type="ECO:0000313" key="1">
    <source>
        <dbReference type="EMBL" id="KAL3077220.1"/>
    </source>
</evidence>
<evidence type="ECO:0000313" key="2">
    <source>
        <dbReference type="Proteomes" id="UP001620645"/>
    </source>
</evidence>
<proteinExistence type="predicted"/>
<reference evidence="1 2" key="1">
    <citation type="submission" date="2024-10" db="EMBL/GenBank/DDBJ databases">
        <authorList>
            <person name="Kim D."/>
        </authorList>
    </citation>
    <scope>NUCLEOTIDE SEQUENCE [LARGE SCALE GENOMIC DNA]</scope>
    <source>
        <strain evidence="1">Taebaek</strain>
    </source>
</reference>
<dbReference type="Gene3D" id="1.20.58.390">
    <property type="entry name" value="Neurotransmitter-gated ion-channel transmembrane domain"/>
    <property type="match status" value="1"/>
</dbReference>
<dbReference type="AlphaFoldDB" id="A0ABD2IIZ6"/>
<organism evidence="1 2">
    <name type="scientific">Heterodera schachtii</name>
    <name type="common">Sugarbeet cyst nematode worm</name>
    <name type="synonym">Tylenchus schachtii</name>
    <dbReference type="NCBI Taxonomy" id="97005"/>
    <lineage>
        <taxon>Eukaryota</taxon>
        <taxon>Metazoa</taxon>
        <taxon>Ecdysozoa</taxon>
        <taxon>Nematoda</taxon>
        <taxon>Chromadorea</taxon>
        <taxon>Rhabditida</taxon>
        <taxon>Tylenchina</taxon>
        <taxon>Tylenchomorpha</taxon>
        <taxon>Tylenchoidea</taxon>
        <taxon>Heteroderidae</taxon>
        <taxon>Heteroderinae</taxon>
        <taxon>Heterodera</taxon>
    </lineage>
</organism>
<keyword evidence="2" id="KW-1185">Reference proteome</keyword>